<keyword evidence="5" id="KW-0597">Phosphoprotein</keyword>
<evidence type="ECO:0000256" key="1">
    <source>
        <dbReference type="ARBA" id="ARBA00000085"/>
    </source>
</evidence>
<dbReference type="InterPro" id="IPR003594">
    <property type="entry name" value="HATPase_dom"/>
</dbReference>
<keyword evidence="8 14" id="KW-0418">Kinase</keyword>
<keyword evidence="4" id="KW-1003">Cell membrane</keyword>
<dbReference type="CDD" id="cd00075">
    <property type="entry name" value="HATPase"/>
    <property type="match status" value="1"/>
</dbReference>
<keyword evidence="12" id="KW-1133">Transmembrane helix</keyword>
<protein>
    <recommendedName>
        <fullName evidence="3">histidine kinase</fullName>
        <ecNumber evidence="3">2.7.13.3</ecNumber>
    </recommendedName>
</protein>
<dbReference type="FunFam" id="3.30.565.10:FF:000023">
    <property type="entry name" value="PAS domain-containing sensor histidine kinase"/>
    <property type="match status" value="1"/>
</dbReference>
<evidence type="ECO:0000256" key="5">
    <source>
        <dbReference type="ARBA" id="ARBA00022553"/>
    </source>
</evidence>
<dbReference type="InterPro" id="IPR004358">
    <property type="entry name" value="Sig_transdc_His_kin-like_C"/>
</dbReference>
<proteinExistence type="predicted"/>
<dbReference type="PANTHER" id="PTHR43711:SF26">
    <property type="entry name" value="SENSOR HISTIDINE KINASE RCSC"/>
    <property type="match status" value="1"/>
</dbReference>
<dbReference type="PRINTS" id="PR00344">
    <property type="entry name" value="BCTRLSENSOR"/>
</dbReference>
<comment type="catalytic activity">
    <reaction evidence="1">
        <text>ATP + protein L-histidine = ADP + protein N-phospho-L-histidine.</text>
        <dbReference type="EC" id="2.7.13.3"/>
    </reaction>
</comment>
<evidence type="ECO:0000256" key="10">
    <source>
        <dbReference type="ARBA" id="ARBA00023012"/>
    </source>
</evidence>
<dbReference type="PANTHER" id="PTHR43711">
    <property type="entry name" value="TWO-COMPONENT HISTIDINE KINASE"/>
    <property type="match status" value="1"/>
</dbReference>
<dbReference type="InterPro" id="IPR036097">
    <property type="entry name" value="HisK_dim/P_sf"/>
</dbReference>
<feature type="domain" description="Histidine kinase" evidence="13">
    <location>
        <begin position="225"/>
        <end position="446"/>
    </location>
</feature>
<dbReference type="Pfam" id="PF02518">
    <property type="entry name" value="HATPase_c"/>
    <property type="match status" value="1"/>
</dbReference>
<dbReference type="Pfam" id="PF00512">
    <property type="entry name" value="HisKA"/>
    <property type="match status" value="1"/>
</dbReference>
<dbReference type="KEGG" id="arac:E0W69_019440"/>
<dbReference type="SUPFAM" id="SSF55874">
    <property type="entry name" value="ATPase domain of HSP90 chaperone/DNA topoisomerase II/histidine kinase"/>
    <property type="match status" value="1"/>
</dbReference>
<dbReference type="InterPro" id="IPR005467">
    <property type="entry name" value="His_kinase_dom"/>
</dbReference>
<evidence type="ECO:0000313" key="14">
    <source>
        <dbReference type="EMBL" id="QES90734.1"/>
    </source>
</evidence>
<keyword evidence="9" id="KW-0067">ATP-binding</keyword>
<keyword evidence="11 12" id="KW-0472">Membrane</keyword>
<dbReference type="InterPro" id="IPR003661">
    <property type="entry name" value="HisK_dim/P_dom"/>
</dbReference>
<dbReference type="SMART" id="SM00388">
    <property type="entry name" value="HisKA"/>
    <property type="match status" value="1"/>
</dbReference>
<dbReference type="Gene3D" id="3.30.565.10">
    <property type="entry name" value="Histidine kinase-like ATPase, C-terminal domain"/>
    <property type="match status" value="1"/>
</dbReference>
<comment type="subcellular location">
    <subcellularLocation>
        <location evidence="2">Cell membrane</location>
    </subcellularLocation>
</comment>
<evidence type="ECO:0000256" key="3">
    <source>
        <dbReference type="ARBA" id="ARBA00012438"/>
    </source>
</evidence>
<evidence type="ECO:0000313" key="15">
    <source>
        <dbReference type="Proteomes" id="UP000292424"/>
    </source>
</evidence>
<dbReference type="PROSITE" id="PS50109">
    <property type="entry name" value="HIS_KIN"/>
    <property type="match status" value="1"/>
</dbReference>
<evidence type="ECO:0000256" key="11">
    <source>
        <dbReference type="ARBA" id="ARBA00023136"/>
    </source>
</evidence>
<dbReference type="SUPFAM" id="SSF47384">
    <property type="entry name" value="Homodimeric domain of signal transducing histidine kinase"/>
    <property type="match status" value="1"/>
</dbReference>
<dbReference type="InterPro" id="IPR050736">
    <property type="entry name" value="Sensor_HK_Regulatory"/>
</dbReference>
<dbReference type="Proteomes" id="UP000292424">
    <property type="component" value="Chromosome"/>
</dbReference>
<dbReference type="AlphaFoldDB" id="A0A5P2G4I0"/>
<evidence type="ECO:0000256" key="8">
    <source>
        <dbReference type="ARBA" id="ARBA00022777"/>
    </source>
</evidence>
<dbReference type="Gene3D" id="1.10.287.130">
    <property type="match status" value="1"/>
</dbReference>
<keyword evidence="6" id="KW-0808">Transferase</keyword>
<dbReference type="GO" id="GO:0005524">
    <property type="term" value="F:ATP binding"/>
    <property type="evidence" value="ECO:0007669"/>
    <property type="project" value="UniProtKB-KW"/>
</dbReference>
<feature type="transmembrane region" description="Helical" evidence="12">
    <location>
        <begin position="12"/>
        <end position="34"/>
    </location>
</feature>
<dbReference type="SMART" id="SM00387">
    <property type="entry name" value="HATPase_c"/>
    <property type="match status" value="1"/>
</dbReference>
<keyword evidence="7" id="KW-0547">Nucleotide-binding</keyword>
<evidence type="ECO:0000256" key="12">
    <source>
        <dbReference type="SAM" id="Phobius"/>
    </source>
</evidence>
<gene>
    <name evidence="14" type="ORF">E0W69_019440</name>
</gene>
<keyword evidence="10" id="KW-0902">Two-component regulatory system</keyword>
<evidence type="ECO:0000256" key="4">
    <source>
        <dbReference type="ARBA" id="ARBA00022475"/>
    </source>
</evidence>
<evidence type="ECO:0000259" key="13">
    <source>
        <dbReference type="PROSITE" id="PS50109"/>
    </source>
</evidence>
<evidence type="ECO:0000256" key="6">
    <source>
        <dbReference type="ARBA" id="ARBA00022679"/>
    </source>
</evidence>
<evidence type="ECO:0000256" key="7">
    <source>
        <dbReference type="ARBA" id="ARBA00022741"/>
    </source>
</evidence>
<dbReference type="GO" id="GO:0000155">
    <property type="term" value="F:phosphorelay sensor kinase activity"/>
    <property type="evidence" value="ECO:0007669"/>
    <property type="project" value="InterPro"/>
</dbReference>
<accession>A0A5P2G4I0</accession>
<dbReference type="RefSeq" id="WP_131331718.1">
    <property type="nucleotide sequence ID" value="NZ_CP044016.1"/>
</dbReference>
<keyword evidence="12" id="KW-0812">Transmembrane</keyword>
<evidence type="ECO:0000256" key="2">
    <source>
        <dbReference type="ARBA" id="ARBA00004236"/>
    </source>
</evidence>
<dbReference type="GO" id="GO:0005886">
    <property type="term" value="C:plasma membrane"/>
    <property type="evidence" value="ECO:0007669"/>
    <property type="project" value="UniProtKB-SubCell"/>
</dbReference>
<keyword evidence="15" id="KW-1185">Reference proteome</keyword>
<dbReference type="OrthoDB" id="9804645at2"/>
<dbReference type="EMBL" id="CP044016">
    <property type="protein sequence ID" value="QES90734.1"/>
    <property type="molecule type" value="Genomic_DNA"/>
</dbReference>
<dbReference type="InterPro" id="IPR036890">
    <property type="entry name" value="HATPase_C_sf"/>
</dbReference>
<dbReference type="CDD" id="cd00082">
    <property type="entry name" value="HisKA"/>
    <property type="match status" value="1"/>
</dbReference>
<name>A0A5P2G4I0_9BACT</name>
<evidence type="ECO:0000256" key="9">
    <source>
        <dbReference type="ARBA" id="ARBA00022840"/>
    </source>
</evidence>
<dbReference type="EC" id="2.7.13.3" evidence="3"/>
<feature type="transmembrane region" description="Helical" evidence="12">
    <location>
        <begin position="184"/>
        <end position="206"/>
    </location>
</feature>
<reference evidence="14 15" key="1">
    <citation type="submission" date="2019-09" db="EMBL/GenBank/DDBJ databases">
        <title>Complete genome sequence of Arachidicoccus sp. B3-10 isolated from apple orchard soil.</title>
        <authorList>
            <person name="Kim H.S."/>
            <person name="Han K.-I."/>
            <person name="Suh M.K."/>
            <person name="Lee K.C."/>
            <person name="Eom M.K."/>
            <person name="Kim J.-S."/>
            <person name="Kang S.W."/>
            <person name="Sin Y."/>
            <person name="Lee J.-S."/>
        </authorList>
    </citation>
    <scope>NUCLEOTIDE SEQUENCE [LARGE SCALE GENOMIC DNA]</scope>
    <source>
        <strain evidence="14 15">B3-10</strain>
    </source>
</reference>
<sequence>MGAISKIKKSISISIVLVFLSLIGFVILQVSWVYNLKETQKHRVLDDVERSIQDVAKDLAKQQTMPSPLPRPRSGTRQGMQFQDLFSMPPQSLVTDHFTQKEIDQKIHDALNKHDVGGINIEYGIFNGPSPEAHTRYFMDYFLDSSILKLTIPIVNNDNFGMFMAPEAICYIIPNLQRQVLGSLTWSLISSGLFTLVIIMAFYTTIKTMLEQSTLSKVKTDFINNMTHEFKTPIATISLAVDALQNPKVFGNAEKMSYFNGIIKEENKRMNKHVETILQAASMERQELQLNINDLHIHDIVHHIVDVFTLQLQDKNGQIVLDLDAKNDLVKGDDTHINNLINNLVDNAVKYSNPEVPLIIRISTSSNSRYLTVKIEDNGIGMSKETVKRVFERFYRAHTGNIHNVKGFGLGMSYVKTIIEAHHGKIKVDSTLGKGSVFTIELPIENA</sequence>
<organism evidence="14 15">
    <name type="scientific">Rhizosphaericola mali</name>
    <dbReference type="NCBI Taxonomy" id="2545455"/>
    <lineage>
        <taxon>Bacteria</taxon>
        <taxon>Pseudomonadati</taxon>
        <taxon>Bacteroidota</taxon>
        <taxon>Chitinophagia</taxon>
        <taxon>Chitinophagales</taxon>
        <taxon>Chitinophagaceae</taxon>
        <taxon>Rhizosphaericola</taxon>
    </lineage>
</organism>